<dbReference type="Pfam" id="PF03279">
    <property type="entry name" value="Lip_A_acyltrans"/>
    <property type="match status" value="1"/>
</dbReference>
<dbReference type="GO" id="GO:0009247">
    <property type="term" value="P:glycolipid biosynthetic process"/>
    <property type="evidence" value="ECO:0007669"/>
    <property type="project" value="UniProtKB-ARBA"/>
</dbReference>
<dbReference type="AlphaFoldDB" id="A0A2T8HW68"/>
<keyword evidence="5" id="KW-0472">Membrane</keyword>
<dbReference type="GO" id="GO:0005886">
    <property type="term" value="C:plasma membrane"/>
    <property type="evidence" value="ECO:0007669"/>
    <property type="project" value="UniProtKB-SubCell"/>
</dbReference>
<evidence type="ECO:0000313" key="8">
    <source>
        <dbReference type="Proteomes" id="UP000245911"/>
    </source>
</evidence>
<organism evidence="7 8">
    <name type="scientific">Pararhodobacter oceanensis</name>
    <dbReference type="NCBI Taxonomy" id="2172121"/>
    <lineage>
        <taxon>Bacteria</taxon>
        <taxon>Pseudomonadati</taxon>
        <taxon>Pseudomonadota</taxon>
        <taxon>Alphaproteobacteria</taxon>
        <taxon>Rhodobacterales</taxon>
        <taxon>Paracoccaceae</taxon>
        <taxon>Pararhodobacter</taxon>
    </lineage>
</organism>
<name>A0A2T8HW68_9RHOB</name>
<keyword evidence="6 7" id="KW-0012">Acyltransferase</keyword>
<dbReference type="EMBL" id="QDKM01000002">
    <property type="protein sequence ID" value="PVH29592.1"/>
    <property type="molecule type" value="Genomic_DNA"/>
</dbReference>
<dbReference type="RefSeq" id="WP_116557475.1">
    <property type="nucleotide sequence ID" value="NZ_QDKM01000002.1"/>
</dbReference>
<dbReference type="Proteomes" id="UP000245911">
    <property type="component" value="Unassembled WGS sequence"/>
</dbReference>
<keyword evidence="4 7" id="KW-0808">Transferase</keyword>
<evidence type="ECO:0000256" key="4">
    <source>
        <dbReference type="ARBA" id="ARBA00022679"/>
    </source>
</evidence>
<protein>
    <submittedName>
        <fullName evidence="7">Lauroyl acyltransferase</fullName>
    </submittedName>
</protein>
<comment type="subcellular location">
    <subcellularLocation>
        <location evidence="1">Cell inner membrane</location>
    </subcellularLocation>
</comment>
<dbReference type="CDD" id="cd07984">
    <property type="entry name" value="LPLAT_LABLAT-like"/>
    <property type="match status" value="1"/>
</dbReference>
<accession>A0A2T8HW68</accession>
<dbReference type="PANTHER" id="PTHR30606">
    <property type="entry name" value="LIPID A BIOSYNTHESIS LAUROYL ACYLTRANSFERASE"/>
    <property type="match status" value="1"/>
</dbReference>
<keyword evidence="3" id="KW-0997">Cell inner membrane</keyword>
<evidence type="ECO:0000256" key="2">
    <source>
        <dbReference type="ARBA" id="ARBA00022475"/>
    </source>
</evidence>
<reference evidence="7 8" key="1">
    <citation type="submission" date="2018-04" db="EMBL/GenBank/DDBJ databases">
        <title>Pararhodobacter oceanense sp. nov., isolated from marine intertidal sediment.</title>
        <authorList>
            <person name="Wang X.-L."/>
            <person name="Du Z.-J."/>
        </authorList>
    </citation>
    <scope>NUCLEOTIDE SEQUENCE [LARGE SCALE GENOMIC DNA]</scope>
    <source>
        <strain evidence="7 8">AM505</strain>
    </source>
</reference>
<gene>
    <name evidence="7" type="ORF">DDE20_05560</name>
</gene>
<sequence>MSPPAPDADTGADTPTETRRDRLGMAYLSLLSYLPFPARVRLSGWLGEHLVGRLSSVRRKVRAAVAHFMPDLPEAQAQRIAAQVPGNLARLATEILSPEDLARLAATVPPEGPGFAALEEAKAQGRAAILVSAHFGNYDVPRLSLNARGYHIGGFYKAMSSPALNDLYVRSVSASGAPMFPDTSEGLKGLLRFMRKGGMFGILIDLDRPNGVLIDFLGRPTRTVLSIAEMALKYDALVVPVFGIRTPEAPGFRIHIDTPVAHSTPEQMTRDLNARIGAQVRAHPAQWVWWHKRRKPDHP</sequence>
<dbReference type="OrthoDB" id="9801955at2"/>
<evidence type="ECO:0000256" key="5">
    <source>
        <dbReference type="ARBA" id="ARBA00023136"/>
    </source>
</evidence>
<evidence type="ECO:0000256" key="3">
    <source>
        <dbReference type="ARBA" id="ARBA00022519"/>
    </source>
</evidence>
<dbReference type="PANTHER" id="PTHR30606:SF10">
    <property type="entry name" value="PHOSPHATIDYLINOSITOL MANNOSIDE ACYLTRANSFERASE"/>
    <property type="match status" value="1"/>
</dbReference>
<keyword evidence="8" id="KW-1185">Reference proteome</keyword>
<dbReference type="InterPro" id="IPR004960">
    <property type="entry name" value="LipA_acyltrans"/>
</dbReference>
<evidence type="ECO:0000256" key="1">
    <source>
        <dbReference type="ARBA" id="ARBA00004533"/>
    </source>
</evidence>
<evidence type="ECO:0000313" key="7">
    <source>
        <dbReference type="EMBL" id="PVH29592.1"/>
    </source>
</evidence>
<comment type="caution">
    <text evidence="7">The sequence shown here is derived from an EMBL/GenBank/DDBJ whole genome shotgun (WGS) entry which is preliminary data.</text>
</comment>
<keyword evidence="2" id="KW-1003">Cell membrane</keyword>
<evidence type="ECO:0000256" key="6">
    <source>
        <dbReference type="ARBA" id="ARBA00023315"/>
    </source>
</evidence>
<dbReference type="GO" id="GO:0016746">
    <property type="term" value="F:acyltransferase activity"/>
    <property type="evidence" value="ECO:0007669"/>
    <property type="project" value="UniProtKB-KW"/>
</dbReference>
<proteinExistence type="predicted"/>